<evidence type="ECO:0000256" key="1">
    <source>
        <dbReference type="SAM" id="Phobius"/>
    </source>
</evidence>
<keyword evidence="1" id="KW-0812">Transmembrane</keyword>
<feature type="transmembrane region" description="Helical" evidence="1">
    <location>
        <begin position="152"/>
        <end position="176"/>
    </location>
</feature>
<sequence length="255" mass="26902">MERGRAARTWSASRRWWRTARSRLAAGLRLRDRLLTEAARSYVAGGVATVLSLAPVMSSADGRQWGVVDHLLVFLAGYQLVYVVLTLAVYLPASPRTVARAAVAMPRRGLVHRWLLVAEPGAGAALVVGAGAMAAAVVVLPQADRFSSVLSAPLLVAICVALIVSAWATMVLTYAVDYLRRDAATGGLRFPGEGPRVFSDYLYVAVSVGTTFGTTDVEVTSSALRRTVTGQALAAFLFNAVIVAMTVASIAALAA</sequence>
<feature type="transmembrane region" description="Helical" evidence="1">
    <location>
        <begin position="114"/>
        <end position="140"/>
    </location>
</feature>
<proteinExistence type="predicted"/>
<name>A0ABY5KTS4_9CELL</name>
<protein>
    <submittedName>
        <fullName evidence="2">DUF1345 domain-containing protein</fullName>
    </submittedName>
</protein>
<evidence type="ECO:0000313" key="2">
    <source>
        <dbReference type="EMBL" id="UUI71738.1"/>
    </source>
</evidence>
<dbReference type="EMBL" id="CP101987">
    <property type="protein sequence ID" value="UUI71738.1"/>
    <property type="molecule type" value="Genomic_DNA"/>
</dbReference>
<organism evidence="2 3">
    <name type="scientific">Cellulomonas xiejunii</name>
    <dbReference type="NCBI Taxonomy" id="2968083"/>
    <lineage>
        <taxon>Bacteria</taxon>
        <taxon>Bacillati</taxon>
        <taxon>Actinomycetota</taxon>
        <taxon>Actinomycetes</taxon>
        <taxon>Micrococcales</taxon>
        <taxon>Cellulomonadaceae</taxon>
        <taxon>Cellulomonas</taxon>
    </lineage>
</organism>
<feature type="transmembrane region" description="Helical" evidence="1">
    <location>
        <begin position="232"/>
        <end position="254"/>
    </location>
</feature>
<accession>A0ABY5KTS4</accession>
<feature type="transmembrane region" description="Helical" evidence="1">
    <location>
        <begin position="39"/>
        <end position="58"/>
    </location>
</feature>
<evidence type="ECO:0000313" key="3">
    <source>
        <dbReference type="Proteomes" id="UP001316384"/>
    </source>
</evidence>
<keyword evidence="3" id="KW-1185">Reference proteome</keyword>
<dbReference type="Pfam" id="PF07077">
    <property type="entry name" value="DUF1345"/>
    <property type="match status" value="1"/>
</dbReference>
<dbReference type="RefSeq" id="WP_256769369.1">
    <property type="nucleotide sequence ID" value="NZ_CP101987.1"/>
</dbReference>
<dbReference type="Proteomes" id="UP001316384">
    <property type="component" value="Chromosome"/>
</dbReference>
<reference evidence="2 3" key="1">
    <citation type="submission" date="2022-07" db="EMBL/GenBank/DDBJ databases">
        <title>Novel species in genus cellulomonas.</title>
        <authorList>
            <person name="Ye L."/>
        </authorList>
    </citation>
    <scope>NUCLEOTIDE SEQUENCE [LARGE SCALE GENOMIC DNA]</scope>
    <source>
        <strain evidence="3">zg-B89</strain>
    </source>
</reference>
<feature type="transmembrane region" description="Helical" evidence="1">
    <location>
        <begin position="70"/>
        <end position="93"/>
    </location>
</feature>
<keyword evidence="1" id="KW-0472">Membrane</keyword>
<keyword evidence="1" id="KW-1133">Transmembrane helix</keyword>
<dbReference type="InterPro" id="IPR009781">
    <property type="entry name" value="DUF1345"/>
</dbReference>
<gene>
    <name evidence="2" type="ORF">NP048_18435</name>
</gene>